<dbReference type="Proteomes" id="UP000199647">
    <property type="component" value="Unassembled WGS sequence"/>
</dbReference>
<dbReference type="STRING" id="1855383.SAMN05216548_101544"/>
<dbReference type="RefSeq" id="WP_092495009.1">
    <property type="nucleotide sequence ID" value="NZ_FOFG01000001.1"/>
</dbReference>
<evidence type="ECO:0000313" key="1">
    <source>
        <dbReference type="EMBL" id="SEP80969.1"/>
    </source>
</evidence>
<dbReference type="EMBL" id="FOFG01000001">
    <property type="protein sequence ID" value="SEP80969.1"/>
    <property type="molecule type" value="Genomic_DNA"/>
</dbReference>
<organism evidence="1 2">
    <name type="scientific">Faunimonas pinastri</name>
    <dbReference type="NCBI Taxonomy" id="1855383"/>
    <lineage>
        <taxon>Bacteria</taxon>
        <taxon>Pseudomonadati</taxon>
        <taxon>Pseudomonadota</taxon>
        <taxon>Alphaproteobacteria</taxon>
        <taxon>Hyphomicrobiales</taxon>
        <taxon>Afifellaceae</taxon>
        <taxon>Faunimonas</taxon>
    </lineage>
</organism>
<name>A0A1H9AWG6_9HYPH</name>
<dbReference type="AlphaFoldDB" id="A0A1H9AWG6"/>
<sequence length="130" mass="13369">MSETSAPSVPVSSIAVGQVWTFRGAPGPVTRLVIGAIQDFHSRDAVSVAFTGVPNPADAQGGLIEIPHMPFEASALAADLLELEETGAAAPAGFSEARQSWIREAGGLLSMAPARALAHAVRIAISRARA</sequence>
<keyword evidence="2" id="KW-1185">Reference proteome</keyword>
<protein>
    <submittedName>
        <fullName evidence="1">Uncharacterized protein</fullName>
    </submittedName>
</protein>
<reference evidence="1 2" key="1">
    <citation type="submission" date="2016-10" db="EMBL/GenBank/DDBJ databases">
        <authorList>
            <person name="de Groot N.N."/>
        </authorList>
    </citation>
    <scope>NUCLEOTIDE SEQUENCE [LARGE SCALE GENOMIC DNA]</scope>
    <source>
        <strain evidence="1 2">A52C2</strain>
    </source>
</reference>
<gene>
    <name evidence="1" type="ORF">SAMN05216548_101544</name>
</gene>
<accession>A0A1H9AWG6</accession>
<proteinExistence type="predicted"/>
<evidence type="ECO:0000313" key="2">
    <source>
        <dbReference type="Proteomes" id="UP000199647"/>
    </source>
</evidence>